<dbReference type="GO" id="GO:1990189">
    <property type="term" value="F:protein N-terminal-serine acetyltransferase activity"/>
    <property type="evidence" value="ECO:0007669"/>
    <property type="project" value="TreeGrafter"/>
</dbReference>
<sequence>MVFINLYKPPVVSSPLAENELYGPEPHDVNFVYPLTPESLETERIRLTPFVPRVHMEATWEVLSTEGHELFRYFRFINQTPEVFLTWHERSIRQDPQHIIFVVIDKTFQDEARPEFGGSLAGLIALFGTSVEQLTTEIAFVVTFPAFQRSHVAANAVGVLMKYCLEVPSATVPGLGLRRVKWHCHPKNLRSKGFAEKMGFHYEGILRWHCLLSEFFLRDGEPVWRKDDPPGAKNPGRHTVTLSVCWDDWESGVRENVQKQIDRKV</sequence>
<name>A0AAW0FE61_9APHY</name>
<keyword evidence="3" id="KW-1185">Reference proteome</keyword>
<dbReference type="GO" id="GO:0008999">
    <property type="term" value="F:protein-N-terminal-alanine acetyltransferase activity"/>
    <property type="evidence" value="ECO:0007669"/>
    <property type="project" value="TreeGrafter"/>
</dbReference>
<dbReference type="InterPro" id="IPR051908">
    <property type="entry name" value="Ribosomal_N-acetyltransferase"/>
</dbReference>
<evidence type="ECO:0000313" key="3">
    <source>
        <dbReference type="Proteomes" id="UP001385951"/>
    </source>
</evidence>
<evidence type="ECO:0000313" key="2">
    <source>
        <dbReference type="EMBL" id="KAK7679001.1"/>
    </source>
</evidence>
<proteinExistence type="predicted"/>
<accession>A0AAW0FE61</accession>
<gene>
    <name evidence="2" type="ORF">QCA50_017945</name>
</gene>
<feature type="domain" description="N-acetyltransferase" evidence="1">
    <location>
        <begin position="69"/>
        <end position="219"/>
    </location>
</feature>
<dbReference type="SUPFAM" id="SSF55729">
    <property type="entry name" value="Acyl-CoA N-acyltransferases (Nat)"/>
    <property type="match status" value="1"/>
</dbReference>
<comment type="caution">
    <text evidence="2">The sequence shown here is derived from an EMBL/GenBank/DDBJ whole genome shotgun (WGS) entry which is preliminary data.</text>
</comment>
<evidence type="ECO:0000259" key="1">
    <source>
        <dbReference type="PROSITE" id="PS51186"/>
    </source>
</evidence>
<dbReference type="InterPro" id="IPR016181">
    <property type="entry name" value="Acyl_CoA_acyltransferase"/>
</dbReference>
<dbReference type="Pfam" id="PF13302">
    <property type="entry name" value="Acetyltransf_3"/>
    <property type="match status" value="1"/>
</dbReference>
<dbReference type="PANTHER" id="PTHR43441:SF5">
    <property type="entry name" value="FAMILY ACETYLTRANSFERASE, PUTATIVE-RELATED"/>
    <property type="match status" value="1"/>
</dbReference>
<protein>
    <recommendedName>
        <fullName evidence="1">N-acetyltransferase domain-containing protein</fullName>
    </recommendedName>
</protein>
<dbReference type="PROSITE" id="PS51186">
    <property type="entry name" value="GNAT"/>
    <property type="match status" value="1"/>
</dbReference>
<reference evidence="2 3" key="1">
    <citation type="submission" date="2022-09" db="EMBL/GenBank/DDBJ databases">
        <authorList>
            <person name="Palmer J.M."/>
        </authorList>
    </citation>
    <scope>NUCLEOTIDE SEQUENCE [LARGE SCALE GENOMIC DNA]</scope>
    <source>
        <strain evidence="2 3">DSM 7382</strain>
    </source>
</reference>
<dbReference type="AlphaFoldDB" id="A0AAW0FE61"/>
<dbReference type="InterPro" id="IPR000182">
    <property type="entry name" value="GNAT_dom"/>
</dbReference>
<dbReference type="PANTHER" id="PTHR43441">
    <property type="entry name" value="RIBOSOMAL-PROTEIN-SERINE ACETYLTRANSFERASE"/>
    <property type="match status" value="1"/>
</dbReference>
<organism evidence="2 3">
    <name type="scientific">Cerrena zonata</name>
    <dbReference type="NCBI Taxonomy" id="2478898"/>
    <lineage>
        <taxon>Eukaryota</taxon>
        <taxon>Fungi</taxon>
        <taxon>Dikarya</taxon>
        <taxon>Basidiomycota</taxon>
        <taxon>Agaricomycotina</taxon>
        <taxon>Agaricomycetes</taxon>
        <taxon>Polyporales</taxon>
        <taxon>Cerrenaceae</taxon>
        <taxon>Cerrena</taxon>
    </lineage>
</organism>
<dbReference type="EMBL" id="JASBNA010000064">
    <property type="protein sequence ID" value="KAK7679001.1"/>
    <property type="molecule type" value="Genomic_DNA"/>
</dbReference>
<dbReference type="Proteomes" id="UP001385951">
    <property type="component" value="Unassembled WGS sequence"/>
</dbReference>
<dbReference type="Gene3D" id="3.40.630.30">
    <property type="match status" value="1"/>
</dbReference>